<proteinExistence type="predicted"/>
<dbReference type="Proteomes" id="UP000886520">
    <property type="component" value="Chromosome 11"/>
</dbReference>
<keyword evidence="2" id="KW-1185">Reference proteome</keyword>
<organism evidence="1 2">
    <name type="scientific">Adiantum capillus-veneris</name>
    <name type="common">Maidenhair fern</name>
    <dbReference type="NCBI Taxonomy" id="13818"/>
    <lineage>
        <taxon>Eukaryota</taxon>
        <taxon>Viridiplantae</taxon>
        <taxon>Streptophyta</taxon>
        <taxon>Embryophyta</taxon>
        <taxon>Tracheophyta</taxon>
        <taxon>Polypodiopsida</taxon>
        <taxon>Polypodiidae</taxon>
        <taxon>Polypodiales</taxon>
        <taxon>Pteridineae</taxon>
        <taxon>Pteridaceae</taxon>
        <taxon>Vittarioideae</taxon>
        <taxon>Adiantum</taxon>
    </lineage>
</organism>
<comment type="caution">
    <text evidence="1">The sequence shown here is derived from an EMBL/GenBank/DDBJ whole genome shotgun (WGS) entry which is preliminary data.</text>
</comment>
<gene>
    <name evidence="1" type="ORF">GOP47_0011126</name>
</gene>
<evidence type="ECO:0000313" key="1">
    <source>
        <dbReference type="EMBL" id="KAI5073113.1"/>
    </source>
</evidence>
<dbReference type="AlphaFoldDB" id="A0A9D4UTK8"/>
<reference evidence="1" key="1">
    <citation type="submission" date="2021-01" db="EMBL/GenBank/DDBJ databases">
        <title>Adiantum capillus-veneris genome.</title>
        <authorList>
            <person name="Fang Y."/>
            <person name="Liao Q."/>
        </authorList>
    </citation>
    <scope>NUCLEOTIDE SEQUENCE</scope>
    <source>
        <strain evidence="1">H3</strain>
        <tissue evidence="1">Leaf</tissue>
    </source>
</reference>
<accession>A0A9D4UTK8</accession>
<evidence type="ECO:0000313" key="2">
    <source>
        <dbReference type="Proteomes" id="UP000886520"/>
    </source>
</evidence>
<protein>
    <submittedName>
        <fullName evidence="1">Uncharacterized protein</fullName>
    </submittedName>
</protein>
<name>A0A9D4UTK8_ADICA</name>
<dbReference type="EMBL" id="JABFUD020000011">
    <property type="protein sequence ID" value="KAI5073113.1"/>
    <property type="molecule type" value="Genomic_DNA"/>
</dbReference>
<sequence>MHIFFVNLRNSQQLSSECEFQLQRISRVQDSRRKEHARHAKYINHESDQLVIGLEDSSKCHCINLTCKGDFSSGYQQYADMLEKNVHKRHDHQVFHFRIPKVFLNPYVKIFCSILRIGFRNLLFTATARPAISLANGSEVVVTIWALQWRILPIVFDTVSSKAARQH</sequence>